<protein>
    <submittedName>
        <fullName evidence="1">Uncharacterized protein</fullName>
    </submittedName>
</protein>
<keyword evidence="2" id="KW-1185">Reference proteome</keyword>
<organism evidence="1">
    <name type="scientific">Oryza meridionalis</name>
    <dbReference type="NCBI Taxonomy" id="40149"/>
    <lineage>
        <taxon>Eukaryota</taxon>
        <taxon>Viridiplantae</taxon>
        <taxon>Streptophyta</taxon>
        <taxon>Embryophyta</taxon>
        <taxon>Tracheophyta</taxon>
        <taxon>Spermatophyta</taxon>
        <taxon>Magnoliopsida</taxon>
        <taxon>Liliopsida</taxon>
        <taxon>Poales</taxon>
        <taxon>Poaceae</taxon>
        <taxon>BOP clade</taxon>
        <taxon>Oryzoideae</taxon>
        <taxon>Oryzeae</taxon>
        <taxon>Oryzinae</taxon>
        <taxon>Oryza</taxon>
    </lineage>
</organism>
<accession>A0A0E0CFK2</accession>
<proteinExistence type="predicted"/>
<name>A0A0E0CFK2_9ORYZ</name>
<dbReference type="HOGENOM" id="CLU_2076825_0_0_1"/>
<reference evidence="1" key="2">
    <citation type="submission" date="2018-05" db="EMBL/GenBank/DDBJ databases">
        <title>OmerRS3 (Oryza meridionalis Reference Sequence Version 3).</title>
        <authorList>
            <person name="Zhang J."/>
            <person name="Kudrna D."/>
            <person name="Lee S."/>
            <person name="Talag J."/>
            <person name="Welchert J."/>
            <person name="Wing R.A."/>
        </authorList>
    </citation>
    <scope>NUCLEOTIDE SEQUENCE [LARGE SCALE GENOMIC DNA]</scope>
    <source>
        <strain evidence="1">cv. OR44</strain>
    </source>
</reference>
<dbReference type="AlphaFoldDB" id="A0A0E0CFK2"/>
<dbReference type="Proteomes" id="UP000008021">
    <property type="component" value="Chromosome 2"/>
</dbReference>
<evidence type="ECO:0000313" key="1">
    <source>
        <dbReference type="EnsemblPlants" id="OMERI02G04510.1"/>
    </source>
</evidence>
<evidence type="ECO:0000313" key="2">
    <source>
        <dbReference type="Proteomes" id="UP000008021"/>
    </source>
</evidence>
<dbReference type="Gramene" id="OMERI02G04510.1">
    <property type="protein sequence ID" value="OMERI02G04510.1"/>
    <property type="gene ID" value="OMERI02G04510"/>
</dbReference>
<reference evidence="1" key="1">
    <citation type="submission" date="2015-04" db="UniProtKB">
        <authorList>
            <consortium name="EnsemblPlants"/>
        </authorList>
    </citation>
    <scope>IDENTIFICATION</scope>
</reference>
<sequence length="118" mass="13228">MRKAARLARVLAAAVSAPAGRRSIVAPVQGGRLRRRRFVRCLLSSCAAPSPSSERCSRCVRRDRSHRSFKPPFEVCREPVDRKDGVSVVRNGSIIYRGDASFPAHDENRRDFVSYLTD</sequence>
<dbReference type="EnsemblPlants" id="OMERI02G04510.1">
    <property type="protein sequence ID" value="OMERI02G04510.1"/>
    <property type="gene ID" value="OMERI02G04510"/>
</dbReference>